<dbReference type="InterPro" id="IPR027417">
    <property type="entry name" value="P-loop_NTPase"/>
</dbReference>
<dbReference type="EMBL" id="ASQP01000058">
    <property type="protein sequence ID" value="OMI40834.1"/>
    <property type="molecule type" value="Genomic_DNA"/>
</dbReference>
<dbReference type="InterPro" id="IPR004843">
    <property type="entry name" value="Calcineurin-like_PHP"/>
</dbReference>
<dbReference type="InterPro" id="IPR041780">
    <property type="entry name" value="MPP_PrpE-like"/>
</dbReference>
<gene>
    <name evidence="3" type="ORF">SPAR_03921</name>
</gene>
<dbReference type="InterPro" id="IPR050126">
    <property type="entry name" value="Ap4A_hydrolase"/>
</dbReference>
<dbReference type="Gene3D" id="3.40.50.300">
    <property type="entry name" value="P-loop containing nucleotide triphosphate hydrolases"/>
    <property type="match status" value="1"/>
</dbReference>
<dbReference type="Pfam" id="PF16542">
    <property type="entry name" value="PNKP_ligase"/>
    <property type="match status" value="2"/>
</dbReference>
<dbReference type="SUPFAM" id="SSF56300">
    <property type="entry name" value="Metallo-dependent phosphatases"/>
    <property type="match status" value="1"/>
</dbReference>
<dbReference type="PANTHER" id="PTHR42850">
    <property type="entry name" value="METALLOPHOSPHOESTERASE"/>
    <property type="match status" value="1"/>
</dbReference>
<dbReference type="InterPro" id="IPR032380">
    <property type="entry name" value="PNKP_ligase_dom"/>
</dbReference>
<reference evidence="3 4" key="1">
    <citation type="submission" date="2013-05" db="EMBL/GenBank/DDBJ databases">
        <title>Genome sequence of Streptomyces sparsogenes DSM 40356.</title>
        <authorList>
            <person name="Coyne S."/>
            <person name="Seebeck F.P."/>
        </authorList>
    </citation>
    <scope>NUCLEOTIDE SEQUENCE [LARGE SCALE GENOMIC DNA]</scope>
    <source>
        <strain evidence="3 4">DSM 40356</strain>
    </source>
</reference>
<accession>A0A1R1SRB3</accession>
<dbReference type="SUPFAM" id="SSF56091">
    <property type="entry name" value="DNA ligase/mRNA capping enzyme, catalytic domain"/>
    <property type="match status" value="1"/>
</dbReference>
<comment type="caution">
    <text evidence="3">The sequence shown here is derived from an EMBL/GenBank/DDBJ whole genome shotgun (WGS) entry which is preliminary data.</text>
</comment>
<dbReference type="Proteomes" id="UP000186168">
    <property type="component" value="Unassembled WGS sequence"/>
</dbReference>
<dbReference type="NCBIfam" id="TIGR04075">
    <property type="entry name" value="bacter_Pnkp"/>
    <property type="match status" value="1"/>
</dbReference>
<evidence type="ECO:0000259" key="1">
    <source>
        <dbReference type="Pfam" id="PF00149"/>
    </source>
</evidence>
<dbReference type="GeneID" id="96745665"/>
<dbReference type="RefSeq" id="WP_065965435.1">
    <property type="nucleotide sequence ID" value="NZ_ASQP01000058.1"/>
</dbReference>
<dbReference type="AlphaFoldDB" id="A0A1R1SRB3"/>
<dbReference type="Pfam" id="PF13671">
    <property type="entry name" value="AAA_33"/>
    <property type="match status" value="1"/>
</dbReference>
<dbReference type="PANTHER" id="PTHR42850:SF7">
    <property type="entry name" value="BIS(5'-NUCLEOSYL)-TETRAPHOSPHATASE PRPE [ASYMMETRICAL]"/>
    <property type="match status" value="1"/>
</dbReference>
<evidence type="ECO:0000313" key="4">
    <source>
        <dbReference type="Proteomes" id="UP000186168"/>
    </source>
</evidence>
<feature type="domain" description="Polynucleotide kinase-phosphatase ligase" evidence="2">
    <location>
        <begin position="702"/>
        <end position="894"/>
    </location>
</feature>
<dbReference type="CDD" id="cd07423">
    <property type="entry name" value="MPP_Prp_like"/>
    <property type="match status" value="1"/>
</dbReference>
<name>A0A1R1SRB3_9ACTN</name>
<dbReference type="Pfam" id="PF00149">
    <property type="entry name" value="Metallophos"/>
    <property type="match status" value="1"/>
</dbReference>
<protein>
    <submittedName>
        <fullName evidence="3">Putative serine/threonine protein phosphatase</fullName>
    </submittedName>
</protein>
<sequence>MTTAKRGLAVPDLSLVVLIGTTGSGKSTFARRHFLPTQIVSSDVCRGLVADDENDQSATPDAFDVLHYIAGKRLAAGRLTVVDATNVQPQARRSLIGLAREHDVLPVAIVLDVPEGVCARRNAERPDRADLPAHVIPRQRRELRRSLKSLEREGFRKVHILRGEEEVAAAEVVTERRYNDLRHLTGPFDIIGDVHGCRSELETLLGRLGYVLRRDPLGRPVDATHPEGRTAVFVGDLVDRGPDSPGVLRLVMGMVASGAALCVPGNHENKLGRYLGGRNVRNTHGLAETIEQLEKEDATDPAFRERVREFIASLVSHYVLDGGALVVCHAGLPEKYHGRTSGRVRSHALYGDTTGETDEFGLPVRYPWAEDYRGRAAVVYGHTPTPRASWLNNTICLDTGCVFGGRMTALRWPERELVDVPAERVWYEPVKPLATEGPGGADGRPLDLKDVQGRRVVETRHMGRVAVKEENAAAALEVMSRFAIDPRLLPYLPPTMAPCATSREPGYLEHPAEAFAAYRADGVREVVCEEKHMGSRAVVLVCRDEEVAGERFGTLEGVSGALCTRTGRPFFDDPAMTERVLRRLRGTIGHEGLWEELDTDWLLLDAELMPWSLKAEGLLRNQYAAVGAAAGAAFPGALAALESAAARGVEVTALLGKQRERASDAAAFTEAYRRYCWPVGDPRRGWPGEERETGRRAVGARGTDGLDGIRLAPFQILAARGRSLAALPHDQQLAMIDRLIEREELDVYANNSICAFTPTYVNRLLAPTRRLVVDTEDEASVAEGVRWWLELTEAGGEGMVVKPLQGLVRKGDGRLVQPGVKCRGREYLRIIYGPEYTRPEHLDRLRERHLGHKRSLALREYALGLEALDRLADGEPLWRVHEAVFGVLALESEPVDPRL</sequence>
<dbReference type="Gene3D" id="3.60.21.10">
    <property type="match status" value="1"/>
</dbReference>
<proteinExistence type="predicted"/>
<dbReference type="InterPro" id="IPR029052">
    <property type="entry name" value="Metallo-depent_PP-like"/>
</dbReference>
<dbReference type="GO" id="GO:0016791">
    <property type="term" value="F:phosphatase activity"/>
    <property type="evidence" value="ECO:0007669"/>
    <property type="project" value="TreeGrafter"/>
</dbReference>
<evidence type="ECO:0000313" key="3">
    <source>
        <dbReference type="EMBL" id="OMI40834.1"/>
    </source>
</evidence>
<keyword evidence="4" id="KW-1185">Reference proteome</keyword>
<dbReference type="STRING" id="67365.GCA_001704635_00472"/>
<dbReference type="Gene3D" id="3.30.470.30">
    <property type="entry name" value="DNA ligase/mRNA capping enzyme"/>
    <property type="match status" value="2"/>
</dbReference>
<dbReference type="InterPro" id="IPR024028">
    <property type="entry name" value="PNKP_bac"/>
</dbReference>
<feature type="domain" description="Polynucleotide kinase-phosphatase ligase" evidence="2">
    <location>
        <begin position="474"/>
        <end position="680"/>
    </location>
</feature>
<organism evidence="3 4">
    <name type="scientific">Streptomyces sparsogenes DSM 40356</name>
    <dbReference type="NCBI Taxonomy" id="1331668"/>
    <lineage>
        <taxon>Bacteria</taxon>
        <taxon>Bacillati</taxon>
        <taxon>Actinomycetota</taxon>
        <taxon>Actinomycetes</taxon>
        <taxon>Kitasatosporales</taxon>
        <taxon>Streptomycetaceae</taxon>
        <taxon>Streptomyces</taxon>
    </lineage>
</organism>
<dbReference type="SUPFAM" id="SSF52540">
    <property type="entry name" value="P-loop containing nucleoside triphosphate hydrolases"/>
    <property type="match status" value="1"/>
</dbReference>
<feature type="domain" description="Calcineurin-like phosphoesterase" evidence="1">
    <location>
        <begin position="187"/>
        <end position="385"/>
    </location>
</feature>
<evidence type="ECO:0000259" key="2">
    <source>
        <dbReference type="Pfam" id="PF16542"/>
    </source>
</evidence>
<dbReference type="GO" id="GO:0005737">
    <property type="term" value="C:cytoplasm"/>
    <property type="evidence" value="ECO:0007669"/>
    <property type="project" value="TreeGrafter"/>
</dbReference>